<dbReference type="InterPro" id="IPR036046">
    <property type="entry name" value="Acylphosphatase-like_dom_sf"/>
</dbReference>
<sequence length="92" mass="9973">MADKTVQVRITGRVQGVAYRAWTQDAARARRLSGWVRNCPDGAVEAVFSGPSEAVDAMLALCREGPPAARVDAVETEDAIAAQTDGEFYIRY</sequence>
<feature type="active site" evidence="4">
    <location>
        <position position="20"/>
    </location>
</feature>
<keyword evidence="8" id="KW-1185">Reference proteome</keyword>
<evidence type="ECO:0000256" key="4">
    <source>
        <dbReference type="PROSITE-ProRule" id="PRU00520"/>
    </source>
</evidence>
<evidence type="ECO:0000259" key="6">
    <source>
        <dbReference type="PROSITE" id="PS51160"/>
    </source>
</evidence>
<dbReference type="EC" id="3.6.1.7" evidence="2 4"/>
<dbReference type="SUPFAM" id="SSF54975">
    <property type="entry name" value="Acylphosphatase/BLUF domain-like"/>
    <property type="match status" value="1"/>
</dbReference>
<reference evidence="7 8" key="1">
    <citation type="submission" date="2017-12" db="EMBL/GenBank/DDBJ databases">
        <authorList>
            <person name="Hurst M.R.H."/>
        </authorList>
    </citation>
    <scope>NUCLEOTIDE SEQUENCE [LARGE SCALE GENOMIC DNA]</scope>
    <source>
        <strain evidence="7 8">SY-3-19</strain>
    </source>
</reference>
<dbReference type="Pfam" id="PF00708">
    <property type="entry name" value="Acylphosphatase"/>
    <property type="match status" value="1"/>
</dbReference>
<dbReference type="Proteomes" id="UP000239504">
    <property type="component" value="Unassembled WGS sequence"/>
</dbReference>
<dbReference type="PRINTS" id="PR00112">
    <property type="entry name" value="ACYLPHPHTASE"/>
</dbReference>
<organism evidence="7 8">
    <name type="scientific">Hyphococcus luteus</name>
    <dbReference type="NCBI Taxonomy" id="2058213"/>
    <lineage>
        <taxon>Bacteria</taxon>
        <taxon>Pseudomonadati</taxon>
        <taxon>Pseudomonadota</taxon>
        <taxon>Alphaproteobacteria</taxon>
        <taxon>Parvularculales</taxon>
        <taxon>Parvularculaceae</taxon>
        <taxon>Hyphococcus</taxon>
    </lineage>
</organism>
<dbReference type="RefSeq" id="WP_104830590.1">
    <property type="nucleotide sequence ID" value="NZ_PJCH01000010.1"/>
</dbReference>
<evidence type="ECO:0000256" key="1">
    <source>
        <dbReference type="ARBA" id="ARBA00005614"/>
    </source>
</evidence>
<dbReference type="InterPro" id="IPR020456">
    <property type="entry name" value="Acylphosphatase"/>
</dbReference>
<comment type="similarity">
    <text evidence="1 5">Belongs to the acylphosphatase family.</text>
</comment>
<dbReference type="NCBIfam" id="NF010996">
    <property type="entry name" value="PRK14421.1"/>
    <property type="match status" value="1"/>
</dbReference>
<feature type="active site" evidence="4">
    <location>
        <position position="38"/>
    </location>
</feature>
<dbReference type="PROSITE" id="PS00151">
    <property type="entry name" value="ACYLPHOSPHATASE_2"/>
    <property type="match status" value="1"/>
</dbReference>
<protein>
    <recommendedName>
        <fullName evidence="2 4">acylphosphatase</fullName>
        <ecNumber evidence="2 4">3.6.1.7</ecNumber>
    </recommendedName>
</protein>
<evidence type="ECO:0000256" key="2">
    <source>
        <dbReference type="ARBA" id="ARBA00012150"/>
    </source>
</evidence>
<evidence type="ECO:0000256" key="3">
    <source>
        <dbReference type="ARBA" id="ARBA00047645"/>
    </source>
</evidence>
<comment type="catalytic activity">
    <reaction evidence="3 4">
        <text>an acyl phosphate + H2O = a carboxylate + phosphate + H(+)</text>
        <dbReference type="Rhea" id="RHEA:14965"/>
        <dbReference type="ChEBI" id="CHEBI:15377"/>
        <dbReference type="ChEBI" id="CHEBI:15378"/>
        <dbReference type="ChEBI" id="CHEBI:29067"/>
        <dbReference type="ChEBI" id="CHEBI:43474"/>
        <dbReference type="ChEBI" id="CHEBI:59918"/>
        <dbReference type="EC" id="3.6.1.7"/>
    </reaction>
</comment>
<keyword evidence="4" id="KW-0378">Hydrolase</keyword>
<evidence type="ECO:0000256" key="5">
    <source>
        <dbReference type="RuleBase" id="RU004168"/>
    </source>
</evidence>
<dbReference type="GO" id="GO:0003998">
    <property type="term" value="F:acylphosphatase activity"/>
    <property type="evidence" value="ECO:0007669"/>
    <property type="project" value="UniProtKB-EC"/>
</dbReference>
<dbReference type="EMBL" id="PJCH01000010">
    <property type="protein sequence ID" value="PQA87032.1"/>
    <property type="molecule type" value="Genomic_DNA"/>
</dbReference>
<feature type="domain" description="Acylphosphatase-like" evidence="6">
    <location>
        <begin position="5"/>
        <end position="92"/>
    </location>
</feature>
<gene>
    <name evidence="7" type="ORF">CW354_13345</name>
</gene>
<dbReference type="PROSITE" id="PS51160">
    <property type="entry name" value="ACYLPHOSPHATASE_3"/>
    <property type="match status" value="1"/>
</dbReference>
<dbReference type="Gene3D" id="3.30.70.100">
    <property type="match status" value="1"/>
</dbReference>
<dbReference type="PANTHER" id="PTHR47268:SF4">
    <property type="entry name" value="ACYLPHOSPHATASE"/>
    <property type="match status" value="1"/>
</dbReference>
<dbReference type="OrthoDB" id="5295388at2"/>
<evidence type="ECO:0000313" key="7">
    <source>
        <dbReference type="EMBL" id="PQA87032.1"/>
    </source>
</evidence>
<proteinExistence type="inferred from homology"/>
<dbReference type="InterPro" id="IPR017968">
    <property type="entry name" value="Acylphosphatase_CS"/>
</dbReference>
<accession>A0A2S7K3F1</accession>
<dbReference type="PANTHER" id="PTHR47268">
    <property type="entry name" value="ACYLPHOSPHATASE"/>
    <property type="match status" value="1"/>
</dbReference>
<name>A0A2S7K3F1_9PROT</name>
<dbReference type="AlphaFoldDB" id="A0A2S7K3F1"/>
<comment type="caution">
    <text evidence="7">The sequence shown here is derived from an EMBL/GenBank/DDBJ whole genome shotgun (WGS) entry which is preliminary data.</text>
</comment>
<dbReference type="InterPro" id="IPR001792">
    <property type="entry name" value="Acylphosphatase-like_dom"/>
</dbReference>
<evidence type="ECO:0000313" key="8">
    <source>
        <dbReference type="Proteomes" id="UP000239504"/>
    </source>
</evidence>